<gene>
    <name evidence="6" type="ORF">LSAT_V11C300125610</name>
</gene>
<dbReference type="GO" id="GO:0006313">
    <property type="term" value="P:DNA transposition"/>
    <property type="evidence" value="ECO:0007669"/>
    <property type="project" value="InterPro"/>
</dbReference>
<evidence type="ECO:0000256" key="3">
    <source>
        <dbReference type="ARBA" id="ARBA00023172"/>
    </source>
</evidence>
<dbReference type="Pfam" id="PF10551">
    <property type="entry name" value="MULE"/>
    <property type="match status" value="1"/>
</dbReference>
<dbReference type="GO" id="GO:0004803">
    <property type="term" value="F:transposase activity"/>
    <property type="evidence" value="ECO:0007669"/>
    <property type="project" value="InterPro"/>
</dbReference>
<dbReference type="AlphaFoldDB" id="A0A9R1XNP6"/>
<feature type="domain" description="MULE transposase" evidence="4">
    <location>
        <begin position="617"/>
        <end position="712"/>
    </location>
</feature>
<reference evidence="6 7" key="1">
    <citation type="journal article" date="2017" name="Nat. Commun.">
        <title>Genome assembly with in vitro proximity ligation data and whole-genome triplication in lettuce.</title>
        <authorList>
            <person name="Reyes-Chin-Wo S."/>
            <person name="Wang Z."/>
            <person name="Yang X."/>
            <person name="Kozik A."/>
            <person name="Arikit S."/>
            <person name="Song C."/>
            <person name="Xia L."/>
            <person name="Froenicke L."/>
            <person name="Lavelle D.O."/>
            <person name="Truco M.J."/>
            <person name="Xia R."/>
            <person name="Zhu S."/>
            <person name="Xu C."/>
            <person name="Xu H."/>
            <person name="Xu X."/>
            <person name="Cox K."/>
            <person name="Korf I."/>
            <person name="Meyers B.C."/>
            <person name="Michelmore R.W."/>
        </authorList>
    </citation>
    <scope>NUCLEOTIDE SEQUENCE [LARGE SCALE GENOMIC DNA]</scope>
    <source>
        <strain evidence="7">cv. Salinas</strain>
        <tissue evidence="6">Seedlings</tissue>
    </source>
</reference>
<dbReference type="Pfam" id="PF26130">
    <property type="entry name" value="PB1-like"/>
    <property type="match status" value="1"/>
</dbReference>
<protein>
    <recommendedName>
        <fullName evidence="8">MULE transposase domain-containing protein</fullName>
    </recommendedName>
</protein>
<dbReference type="GO" id="GO:0003677">
    <property type="term" value="F:DNA binding"/>
    <property type="evidence" value="ECO:0007669"/>
    <property type="project" value="UniProtKB-KW"/>
</dbReference>
<keyword evidence="2" id="KW-0238">DNA-binding</keyword>
<evidence type="ECO:0000256" key="2">
    <source>
        <dbReference type="ARBA" id="ARBA00023125"/>
    </source>
</evidence>
<evidence type="ECO:0000313" key="6">
    <source>
        <dbReference type="EMBL" id="KAJ0219654.1"/>
    </source>
</evidence>
<feature type="domain" description="PB1-like" evidence="5">
    <location>
        <begin position="26"/>
        <end position="125"/>
    </location>
</feature>
<evidence type="ECO:0000259" key="5">
    <source>
        <dbReference type="Pfam" id="PF26130"/>
    </source>
</evidence>
<dbReference type="PANTHER" id="PTHR31973">
    <property type="entry name" value="POLYPROTEIN, PUTATIVE-RELATED"/>
    <property type="match status" value="1"/>
</dbReference>
<dbReference type="EMBL" id="NBSK02000003">
    <property type="protein sequence ID" value="KAJ0219654.1"/>
    <property type="molecule type" value="Genomic_DNA"/>
</dbReference>
<keyword evidence="1" id="KW-0815">Transposition</keyword>
<proteinExistence type="predicted"/>
<dbReference type="Proteomes" id="UP000235145">
    <property type="component" value="Unassembled WGS sequence"/>
</dbReference>
<comment type="caution">
    <text evidence="6">The sequence shown here is derived from an EMBL/GenBank/DDBJ whole genome shotgun (WGS) entry which is preliminary data.</text>
</comment>
<dbReference type="PROSITE" id="PS01007">
    <property type="entry name" value="TRANSPOSASE_MUTATOR"/>
    <property type="match status" value="1"/>
</dbReference>
<dbReference type="InterPro" id="IPR001207">
    <property type="entry name" value="Transposase_mutator"/>
</dbReference>
<dbReference type="PANTHER" id="PTHR31973:SF190">
    <property type="entry name" value="MULE TRANSPOSASE DOMAIN-CONTAINING PROTEIN"/>
    <property type="match status" value="1"/>
</dbReference>
<keyword evidence="7" id="KW-1185">Reference proteome</keyword>
<accession>A0A9R1XNP6</accession>
<name>A0A9R1XNP6_LACSA</name>
<dbReference type="InterPro" id="IPR018289">
    <property type="entry name" value="MULE_transposase_dom"/>
</dbReference>
<organism evidence="6 7">
    <name type="scientific">Lactuca sativa</name>
    <name type="common">Garden lettuce</name>
    <dbReference type="NCBI Taxonomy" id="4236"/>
    <lineage>
        <taxon>Eukaryota</taxon>
        <taxon>Viridiplantae</taxon>
        <taxon>Streptophyta</taxon>
        <taxon>Embryophyta</taxon>
        <taxon>Tracheophyta</taxon>
        <taxon>Spermatophyta</taxon>
        <taxon>Magnoliopsida</taxon>
        <taxon>eudicotyledons</taxon>
        <taxon>Gunneridae</taxon>
        <taxon>Pentapetalae</taxon>
        <taxon>asterids</taxon>
        <taxon>campanulids</taxon>
        <taxon>Asterales</taxon>
        <taxon>Asteraceae</taxon>
        <taxon>Cichorioideae</taxon>
        <taxon>Cichorieae</taxon>
        <taxon>Lactucinae</taxon>
        <taxon>Lactuca</taxon>
    </lineage>
</organism>
<dbReference type="InterPro" id="IPR058594">
    <property type="entry name" value="PB1-like_dom_pln"/>
</dbReference>
<evidence type="ECO:0000259" key="4">
    <source>
        <dbReference type="Pfam" id="PF10551"/>
    </source>
</evidence>
<evidence type="ECO:0000256" key="1">
    <source>
        <dbReference type="ARBA" id="ARBA00022578"/>
    </source>
</evidence>
<evidence type="ECO:0008006" key="8">
    <source>
        <dbReference type="Google" id="ProtNLM"/>
    </source>
</evidence>
<sequence length="782" mass="88937">MVLSIWCLREKNACLKDLQSRYEGYDNYFTLKIHYSGVFTKSPGRKYIDGTVSYVDDVDTDLFSVHELDDMVRELGYKGEQTLYYHFYIPEFPLDYGLLPLGNDQDVLKLVSYVPKHRLVKVYIEIGQTRVASYFKSPSKVVIEELEPESVSPELNRKKPCRREVGSCSKKLELDPPANHVVDRSQDHSKTIVPYVISQVSQRSNVIDVNEGLIMDNIEEVCKGNLGNLAEEPISEDIDGQQSVRLDEFEAFTDDYSTYAKFDAEYSVPNGEDNQVEMEILEGMVSDDSGDAFYSENEDGFDYSGDDSDDSDYIQFDVDVDMSEFQSVVDVDEHGILNKQTESIGNDIVDEELEVIQSDDYQYAGFNEDERTKMLKELSRSTPCSHGEIHLKPYRVGQCFKTKKEVVDYMHAHAVNTRRSLYLAKNDKIRIRGQSTETVQCGGPSTRSKVKCKGKNVISKKGKCPWAVQISRPDKNTDWLVKTVHDVHKCLQTRSVKACTSKYLANLIAPPIQSNPKIPIKSLHEELCKKLELGMSVQKVGRAKQMVEHVISGYYQLQYGYLRDYALELLNTNPGSTIRIDVYPEPSLSTTTRTFRRIYVCLGALKLGFKAGLRDFLGVDGTFLKGPYLGQVLIDVGLDSNNGIYPLAYAVEEAETTSSWTWFMELLGEDLELGAISNFTFISDRQKGIIPAVAKVFPNAEHRFCLRHIQENLKKQWKGKELSDLVWECGRATTLNHFKYAMDQLKKMNDEAHAWLCKIPTETWSKSHFSGRAHTDCLLNNL</sequence>
<keyword evidence="3" id="KW-0233">DNA recombination</keyword>
<evidence type="ECO:0000313" key="7">
    <source>
        <dbReference type="Proteomes" id="UP000235145"/>
    </source>
</evidence>